<evidence type="ECO:0000256" key="1">
    <source>
        <dbReference type="SAM" id="MobiDB-lite"/>
    </source>
</evidence>
<feature type="region of interest" description="Disordered" evidence="1">
    <location>
        <begin position="50"/>
        <end position="70"/>
    </location>
</feature>
<dbReference type="EMBL" id="CP042817">
    <property type="protein sequence ID" value="QEJ97012.1"/>
    <property type="molecule type" value="Genomic_DNA"/>
</dbReference>
<feature type="region of interest" description="Disordered" evidence="1">
    <location>
        <begin position="483"/>
        <end position="516"/>
    </location>
</feature>
<dbReference type="Pfam" id="PF13646">
    <property type="entry name" value="HEAT_2"/>
    <property type="match status" value="1"/>
</dbReference>
<protein>
    <submittedName>
        <fullName evidence="3">HEAT repeat domain-containing protein</fullName>
    </submittedName>
</protein>
<dbReference type="AlphaFoldDB" id="A0AAE6IRJ1"/>
<dbReference type="Gene3D" id="1.25.10.10">
    <property type="entry name" value="Leucine-rich Repeat Variant"/>
    <property type="match status" value="2"/>
</dbReference>
<dbReference type="InterPro" id="IPR004155">
    <property type="entry name" value="PBS_lyase_HEAT"/>
</dbReference>
<dbReference type="GO" id="GO:0016491">
    <property type="term" value="F:oxidoreductase activity"/>
    <property type="evidence" value="ECO:0007669"/>
    <property type="project" value="TreeGrafter"/>
</dbReference>
<feature type="compositionally biased region" description="Acidic residues" evidence="1">
    <location>
        <begin position="501"/>
        <end position="516"/>
    </location>
</feature>
<dbReference type="SUPFAM" id="SSF48371">
    <property type="entry name" value="ARM repeat"/>
    <property type="match status" value="1"/>
</dbReference>
<dbReference type="PANTHER" id="PTHR12697">
    <property type="entry name" value="PBS LYASE HEAT-LIKE PROTEIN"/>
    <property type="match status" value="1"/>
</dbReference>
<evidence type="ECO:0000256" key="2">
    <source>
        <dbReference type="SAM" id="SignalP"/>
    </source>
</evidence>
<feature type="compositionally biased region" description="Acidic residues" evidence="1">
    <location>
        <begin position="50"/>
        <end position="66"/>
    </location>
</feature>
<organism evidence="3 4">
    <name type="scientific">Treponema phagedenis</name>
    <dbReference type="NCBI Taxonomy" id="162"/>
    <lineage>
        <taxon>Bacteria</taxon>
        <taxon>Pseudomonadati</taxon>
        <taxon>Spirochaetota</taxon>
        <taxon>Spirochaetia</taxon>
        <taxon>Spirochaetales</taxon>
        <taxon>Treponemataceae</taxon>
        <taxon>Treponema</taxon>
    </lineage>
</organism>
<dbReference type="Proteomes" id="UP000323594">
    <property type="component" value="Chromosome"/>
</dbReference>
<dbReference type="InterPro" id="IPR011989">
    <property type="entry name" value="ARM-like"/>
</dbReference>
<feature type="chain" id="PRO_5042281327" evidence="2">
    <location>
        <begin position="22"/>
        <end position="516"/>
    </location>
</feature>
<evidence type="ECO:0000313" key="3">
    <source>
        <dbReference type="EMBL" id="QEJ97012.1"/>
    </source>
</evidence>
<dbReference type="InterPro" id="IPR016024">
    <property type="entry name" value="ARM-type_fold"/>
</dbReference>
<feature type="signal peptide" evidence="2">
    <location>
        <begin position="1"/>
        <end position="21"/>
    </location>
</feature>
<name>A0AAE6IRJ1_TREPH</name>
<reference evidence="3 4" key="1">
    <citation type="submission" date="2019-08" db="EMBL/GenBank/DDBJ databases">
        <authorList>
            <person name="Kuhnert P."/>
        </authorList>
    </citation>
    <scope>NUCLEOTIDE SEQUENCE [LARGE SCALE GENOMIC DNA]</scope>
    <source>
        <strain evidence="3 4">B36.5</strain>
    </source>
</reference>
<dbReference type="PANTHER" id="PTHR12697:SF5">
    <property type="entry name" value="DEOXYHYPUSINE HYDROXYLASE"/>
    <property type="match status" value="1"/>
</dbReference>
<evidence type="ECO:0000313" key="4">
    <source>
        <dbReference type="Proteomes" id="UP000323594"/>
    </source>
</evidence>
<dbReference type="SMART" id="SM00567">
    <property type="entry name" value="EZ_HEAT"/>
    <property type="match status" value="3"/>
</dbReference>
<accession>A0AAE6IRJ1</accession>
<sequence length="516" mass="57533">MYMKKIFCVFCMVFFTLFFVATEEKTAGSKSNSVQTDTADTTDTELDLESEDAAEASAEEQIEEDPETKKQLDTIRYGLEGEVLTLIEELKKNEDTTLNAALQELFAKTKSTAVRDALFDLFSAQKNDSIKDFALEVLKDPVEYKPSTVRNSIKYLVAIEEKEAAPLVRELMKDNSEYADDCISAFGKIGSADDALFLIDYFKNELDDDQKTTLIKRQNLMVALEQLHLPETAAFLEEVARDSGENAVIRGSAAIGLAQIGDDATVSILSDLYEDSDPILRIAAVKGLGFFTTTEAEEILLQGFKDSYYKVRMQSLEAAAEKKPIAAFPYILHRAKTDPVDAVKYAAIKSVGAYNTEEGNLWLKETFLDKSKSNTLRVKAAEALMNNNLDFFYADLEQIMIEVAEDETKKKLRYELGKIFAKVQTELGDSIALAYLTSKDAQTIALGLDMFKQNRYAQSAVRVSEIAEDSNFGSLQRRAKTILADFEQQETPAEEKTEALPEPEDEASPDSDTDSQ</sequence>
<proteinExistence type="predicted"/>
<gene>
    <name evidence="3" type="ORF">FUT82_02770</name>
</gene>
<keyword evidence="2" id="KW-0732">Signal</keyword>